<dbReference type="GO" id="GO:0005230">
    <property type="term" value="F:extracellular ligand-gated monoatomic ion channel activity"/>
    <property type="evidence" value="ECO:0007669"/>
    <property type="project" value="InterPro"/>
</dbReference>
<evidence type="ECO:0000256" key="7">
    <source>
        <dbReference type="SAM" id="Phobius"/>
    </source>
</evidence>
<name>A0AAV2HW78_LYMST</name>
<gene>
    <name evidence="9" type="ORF">GSLYS_00012269001</name>
</gene>
<keyword evidence="7" id="KW-0472">Membrane</keyword>
<dbReference type="PANTHER" id="PTHR18945">
    <property type="entry name" value="NEUROTRANSMITTER GATED ION CHANNEL"/>
    <property type="match status" value="1"/>
</dbReference>
<feature type="domain" description="Neurotransmitter-gated ion-channel transmembrane" evidence="8">
    <location>
        <begin position="71"/>
        <end position="153"/>
    </location>
</feature>
<protein>
    <recommendedName>
        <fullName evidence="8">Neurotransmitter-gated ion-channel transmembrane domain-containing protein</fullName>
    </recommendedName>
</protein>
<evidence type="ECO:0000256" key="3">
    <source>
        <dbReference type="ARBA" id="ARBA00022448"/>
    </source>
</evidence>
<evidence type="ECO:0000313" key="10">
    <source>
        <dbReference type="Proteomes" id="UP001497497"/>
    </source>
</evidence>
<dbReference type="InterPro" id="IPR006201">
    <property type="entry name" value="Neur_channel"/>
</dbReference>
<reference evidence="9 10" key="1">
    <citation type="submission" date="2024-04" db="EMBL/GenBank/DDBJ databases">
        <authorList>
            <consortium name="Genoscope - CEA"/>
            <person name="William W."/>
        </authorList>
    </citation>
    <scope>NUCLEOTIDE SEQUENCE [LARGE SCALE GENOMIC DNA]</scope>
</reference>
<dbReference type="InterPro" id="IPR036734">
    <property type="entry name" value="Neur_chan_lig-bd_sf"/>
</dbReference>
<dbReference type="SUPFAM" id="SSF90112">
    <property type="entry name" value="Neurotransmitter-gated ion-channel transmembrane pore"/>
    <property type="match status" value="1"/>
</dbReference>
<dbReference type="Pfam" id="PF02932">
    <property type="entry name" value="Neur_chan_memb"/>
    <property type="match status" value="1"/>
</dbReference>
<evidence type="ECO:0000313" key="9">
    <source>
        <dbReference type="EMBL" id="CAL1538448.1"/>
    </source>
</evidence>
<feature type="transmembrane region" description="Helical" evidence="7">
    <location>
        <begin position="239"/>
        <end position="259"/>
    </location>
</feature>
<dbReference type="InterPro" id="IPR006028">
    <property type="entry name" value="GABAA/Glycine_rcpt"/>
</dbReference>
<keyword evidence="7" id="KW-1133">Transmembrane helix</keyword>
<dbReference type="PRINTS" id="PR00253">
    <property type="entry name" value="GABAARECEPTR"/>
</dbReference>
<keyword evidence="7" id="KW-0812">Transmembrane</keyword>
<dbReference type="Gene3D" id="1.20.58.390">
    <property type="entry name" value="Neurotransmitter-gated ion-channel transmembrane domain"/>
    <property type="match status" value="1"/>
</dbReference>
<dbReference type="InterPro" id="IPR038050">
    <property type="entry name" value="Neuro_actylchol_rec"/>
</dbReference>
<dbReference type="InterPro" id="IPR036719">
    <property type="entry name" value="Neuro-gated_channel_TM_sf"/>
</dbReference>
<keyword evidence="5" id="KW-0406">Ion transport</keyword>
<feature type="non-terminal residue" evidence="9">
    <location>
        <position position="1"/>
    </location>
</feature>
<evidence type="ECO:0000256" key="1">
    <source>
        <dbReference type="ARBA" id="ARBA00004141"/>
    </source>
</evidence>
<feature type="transmembrane region" description="Helical" evidence="7">
    <location>
        <begin position="129"/>
        <end position="148"/>
    </location>
</feature>
<dbReference type="GO" id="GO:0004888">
    <property type="term" value="F:transmembrane signaling receptor activity"/>
    <property type="evidence" value="ECO:0007669"/>
    <property type="project" value="InterPro"/>
</dbReference>
<evidence type="ECO:0000256" key="2">
    <source>
        <dbReference type="ARBA" id="ARBA00004236"/>
    </source>
</evidence>
<feature type="transmembrane region" description="Helical" evidence="7">
    <location>
        <begin position="95"/>
        <end position="114"/>
    </location>
</feature>
<accession>A0AAV2HW78</accession>
<dbReference type="EMBL" id="CAXITT010000299">
    <property type="protein sequence ID" value="CAL1538448.1"/>
    <property type="molecule type" value="Genomic_DNA"/>
</dbReference>
<keyword evidence="4" id="KW-1003">Cell membrane</keyword>
<feature type="transmembrane region" description="Helical" evidence="7">
    <location>
        <begin position="64"/>
        <end position="88"/>
    </location>
</feature>
<dbReference type="InterPro" id="IPR006029">
    <property type="entry name" value="Neurotrans-gated_channel_TM"/>
</dbReference>
<comment type="caution">
    <text evidence="9">The sequence shown here is derived from an EMBL/GenBank/DDBJ whole genome shotgun (WGS) entry which is preliminary data.</text>
</comment>
<dbReference type="Proteomes" id="UP001497497">
    <property type="component" value="Unassembled WGS sequence"/>
</dbReference>
<evidence type="ECO:0000256" key="5">
    <source>
        <dbReference type="ARBA" id="ARBA00023065"/>
    </source>
</evidence>
<dbReference type="GO" id="GO:0005886">
    <property type="term" value="C:plasma membrane"/>
    <property type="evidence" value="ECO:0007669"/>
    <property type="project" value="UniProtKB-SubCell"/>
</dbReference>
<evidence type="ECO:0000256" key="4">
    <source>
        <dbReference type="ARBA" id="ARBA00022475"/>
    </source>
</evidence>
<dbReference type="Gene3D" id="2.70.170.10">
    <property type="entry name" value="Neurotransmitter-gated ion-channel ligand-binding domain"/>
    <property type="match status" value="1"/>
</dbReference>
<keyword evidence="10" id="KW-1185">Reference proteome</keyword>
<dbReference type="CDD" id="cd19049">
    <property type="entry name" value="LGIC_TM_anion"/>
    <property type="match status" value="1"/>
</dbReference>
<organism evidence="9 10">
    <name type="scientific">Lymnaea stagnalis</name>
    <name type="common">Great pond snail</name>
    <name type="synonym">Helix stagnalis</name>
    <dbReference type="NCBI Taxonomy" id="6523"/>
    <lineage>
        <taxon>Eukaryota</taxon>
        <taxon>Metazoa</taxon>
        <taxon>Spiralia</taxon>
        <taxon>Lophotrochozoa</taxon>
        <taxon>Mollusca</taxon>
        <taxon>Gastropoda</taxon>
        <taxon>Heterobranchia</taxon>
        <taxon>Euthyneura</taxon>
        <taxon>Panpulmonata</taxon>
        <taxon>Hygrophila</taxon>
        <taxon>Lymnaeoidea</taxon>
        <taxon>Lymnaeidae</taxon>
        <taxon>Lymnaea</taxon>
    </lineage>
</organism>
<comment type="subcellular location">
    <subcellularLocation>
        <location evidence="2">Cell membrane</location>
    </subcellularLocation>
    <subcellularLocation>
        <location evidence="1">Membrane</location>
        <topology evidence="1">Multi-pass membrane protein</topology>
    </subcellularLocation>
</comment>
<keyword evidence="6" id="KW-0407">Ion channel</keyword>
<proteinExistence type="predicted"/>
<sequence>LFSVPVGYTTDELVYRWENQVDIDPGVTLSQFELGRIEQQNITRKGKYGDLSILQVYIHMSRAIGFHVIQTYVPCYLIVCLSWVSFWINRDAAPARVLLGVTTILTTATLAMTVREGLPRVPYPTALDVFLNLCIVYQMAAFIEYAAVNYFTKLMPIEGGADDDDDEADHLDRSPAHETVVIIHNSLIPNMYSSSGCLNCLRAFWVCILGSSTYRLRRTETADPEAGNSVSDIDMVSRIVFPLTFGLFNLAYWLMYFYLEVS</sequence>
<evidence type="ECO:0000259" key="8">
    <source>
        <dbReference type="Pfam" id="PF02932"/>
    </source>
</evidence>
<dbReference type="AlphaFoldDB" id="A0AAV2HW78"/>
<evidence type="ECO:0000256" key="6">
    <source>
        <dbReference type="ARBA" id="ARBA00023303"/>
    </source>
</evidence>
<keyword evidence="3" id="KW-0813">Transport</keyword>